<dbReference type="InterPro" id="IPR036291">
    <property type="entry name" value="NAD(P)-bd_dom_sf"/>
</dbReference>
<reference evidence="7 8" key="1">
    <citation type="submission" date="2018-02" db="EMBL/GenBank/DDBJ databases">
        <title>The genomes of Aspergillus section Nigri reveals drivers in fungal speciation.</title>
        <authorList>
            <consortium name="DOE Joint Genome Institute"/>
            <person name="Vesth T.C."/>
            <person name="Nybo J."/>
            <person name="Theobald S."/>
            <person name="Brandl J."/>
            <person name="Frisvad J.C."/>
            <person name="Nielsen K.F."/>
            <person name="Lyhne E.K."/>
            <person name="Kogle M.E."/>
            <person name="Kuo A."/>
            <person name="Riley R."/>
            <person name="Clum A."/>
            <person name="Nolan M."/>
            <person name="Lipzen A."/>
            <person name="Salamov A."/>
            <person name="Henrissat B."/>
            <person name="Wiebenga A."/>
            <person name="De vries R.P."/>
            <person name="Grigoriev I.V."/>
            <person name="Mortensen U.H."/>
            <person name="Andersen M.R."/>
            <person name="Baker S.E."/>
        </authorList>
    </citation>
    <scope>NUCLEOTIDE SEQUENCE [LARGE SCALE GENOMIC DNA]</scope>
    <source>
        <strain evidence="7 8">CBS 121593</strain>
    </source>
</reference>
<dbReference type="InterPro" id="IPR008927">
    <property type="entry name" value="6-PGluconate_DH-like_C_sf"/>
</dbReference>
<dbReference type="InterPro" id="IPR051265">
    <property type="entry name" value="HIBADH-related_NP60_sf"/>
</dbReference>
<evidence type="ECO:0000256" key="2">
    <source>
        <dbReference type="ARBA" id="ARBA00023002"/>
    </source>
</evidence>
<dbReference type="AlphaFoldDB" id="A0A395H9W1"/>
<dbReference type="PANTHER" id="PTHR43580">
    <property type="entry name" value="OXIDOREDUCTASE GLYR1-RELATED"/>
    <property type="match status" value="1"/>
</dbReference>
<dbReference type="InterPro" id="IPR006115">
    <property type="entry name" value="6PGDH_NADP-bd"/>
</dbReference>
<keyword evidence="2" id="KW-0560">Oxidoreductase</keyword>
<evidence type="ECO:0000256" key="4">
    <source>
        <dbReference type="PIRSR" id="PIRSR000103-1"/>
    </source>
</evidence>
<gene>
    <name evidence="7" type="ORF">BO80DRAFT_491165</name>
</gene>
<dbReference type="Proteomes" id="UP000249402">
    <property type="component" value="Unassembled WGS sequence"/>
</dbReference>
<dbReference type="RefSeq" id="XP_025578753.1">
    <property type="nucleotide sequence ID" value="XM_025723682.1"/>
</dbReference>
<evidence type="ECO:0000313" key="7">
    <source>
        <dbReference type="EMBL" id="RAL04426.1"/>
    </source>
</evidence>
<dbReference type="InterPro" id="IPR015815">
    <property type="entry name" value="HIBADH-related"/>
</dbReference>
<dbReference type="EMBL" id="KZ824424">
    <property type="protein sequence ID" value="RAL04426.1"/>
    <property type="molecule type" value="Genomic_DNA"/>
</dbReference>
<organism evidence="7 8">
    <name type="scientific">Aspergillus ibericus CBS 121593</name>
    <dbReference type="NCBI Taxonomy" id="1448316"/>
    <lineage>
        <taxon>Eukaryota</taxon>
        <taxon>Fungi</taxon>
        <taxon>Dikarya</taxon>
        <taxon>Ascomycota</taxon>
        <taxon>Pezizomycotina</taxon>
        <taxon>Eurotiomycetes</taxon>
        <taxon>Eurotiomycetidae</taxon>
        <taxon>Eurotiales</taxon>
        <taxon>Aspergillaceae</taxon>
        <taxon>Aspergillus</taxon>
        <taxon>Aspergillus subgen. Circumdati</taxon>
    </lineage>
</organism>
<keyword evidence="8" id="KW-1185">Reference proteome</keyword>
<dbReference type="InterPro" id="IPR029154">
    <property type="entry name" value="HIBADH-like_NADP-bd"/>
</dbReference>
<accession>A0A395H9W1</accession>
<feature type="domain" description="6-phosphogluconate dehydrogenase NADP-binding" evidence="5">
    <location>
        <begin position="5"/>
        <end position="155"/>
    </location>
</feature>
<evidence type="ECO:0000256" key="1">
    <source>
        <dbReference type="ARBA" id="ARBA00007598"/>
    </source>
</evidence>
<dbReference type="GO" id="GO:0016491">
    <property type="term" value="F:oxidoreductase activity"/>
    <property type="evidence" value="ECO:0007669"/>
    <property type="project" value="UniProtKB-KW"/>
</dbReference>
<comment type="similarity">
    <text evidence="1">Belongs to the HIBADH-related family. NP60 subfamily.</text>
</comment>
<dbReference type="GO" id="GO:0050661">
    <property type="term" value="F:NADP binding"/>
    <property type="evidence" value="ECO:0007669"/>
    <property type="project" value="InterPro"/>
</dbReference>
<keyword evidence="3" id="KW-0520">NAD</keyword>
<dbReference type="STRING" id="1448316.A0A395H9W1"/>
<dbReference type="GeneID" id="37228547"/>
<evidence type="ECO:0000256" key="3">
    <source>
        <dbReference type="ARBA" id="ARBA00023027"/>
    </source>
</evidence>
<dbReference type="PIRSF" id="PIRSF000103">
    <property type="entry name" value="HIBADH"/>
    <property type="match status" value="1"/>
</dbReference>
<protein>
    <submittedName>
        <fullName evidence="7">6-phosphogluconate dehydrogenase-like protein NAD-binding protein</fullName>
    </submittedName>
</protein>
<evidence type="ECO:0000259" key="6">
    <source>
        <dbReference type="Pfam" id="PF14833"/>
    </source>
</evidence>
<dbReference type="SUPFAM" id="SSF51735">
    <property type="entry name" value="NAD(P)-binding Rossmann-fold domains"/>
    <property type="match status" value="1"/>
</dbReference>
<dbReference type="SUPFAM" id="SSF48179">
    <property type="entry name" value="6-phosphogluconate dehydrogenase C-terminal domain-like"/>
    <property type="match status" value="1"/>
</dbReference>
<proteinExistence type="inferred from homology"/>
<name>A0A395H9W1_9EURO</name>
<dbReference type="Pfam" id="PF03446">
    <property type="entry name" value="NAD_binding_2"/>
    <property type="match status" value="1"/>
</dbReference>
<feature type="domain" description="3-hydroxyisobutyrate dehydrogenase-like NAD-binding" evidence="6">
    <location>
        <begin position="175"/>
        <end position="293"/>
    </location>
</feature>
<evidence type="ECO:0000313" key="8">
    <source>
        <dbReference type="Proteomes" id="UP000249402"/>
    </source>
</evidence>
<dbReference type="GO" id="GO:0051287">
    <property type="term" value="F:NAD binding"/>
    <property type="evidence" value="ECO:0007669"/>
    <property type="project" value="InterPro"/>
</dbReference>
<dbReference type="Gene3D" id="3.40.50.720">
    <property type="entry name" value="NAD(P)-binding Rossmann-like Domain"/>
    <property type="match status" value="1"/>
</dbReference>
<dbReference type="Pfam" id="PF14833">
    <property type="entry name" value="NAD_binding_11"/>
    <property type="match status" value="1"/>
</dbReference>
<dbReference type="InterPro" id="IPR013328">
    <property type="entry name" value="6PGD_dom2"/>
</dbReference>
<dbReference type="Gene3D" id="1.10.1040.10">
    <property type="entry name" value="N-(1-d-carboxylethyl)-l-norvaline Dehydrogenase, domain 2"/>
    <property type="match status" value="1"/>
</dbReference>
<evidence type="ECO:0000259" key="5">
    <source>
        <dbReference type="Pfam" id="PF03446"/>
    </source>
</evidence>
<dbReference type="PANTHER" id="PTHR43580:SF3">
    <property type="entry name" value="6-PHOSPHOGLUCONATE DEHYDROGENASE FAMILY PROTEIN (AFU_ORTHOLOGUE AFUA_2G11600)"/>
    <property type="match status" value="1"/>
</dbReference>
<sequence>MAPQLAWLGLGNMGRGMAKNLAAKGTPSLPLIIYNRSIARAQEFQAATPNTIIVPTISEAVTKSDIIFTCVGDDAAIQAIIDTSIASGTSLQNKLFVDLSTVHPDTTTSISTKLHSHGASFVASPVFGAPPMAAAGLVIPVLAGPRAAVDQVKPYTTGVIAKSIVDFSDQPPAKASQLKILGNTFVLGMVESIAEGLVVADKCGLGTDALHQFFEAVFPGPYVAYSARMRSGDYHERAEPLFAVDLARKDARHALDLAAKAGATMKSVELADAYMGKVKEHMGARGDVAGMYGAVRQEAGLEFENKQ</sequence>
<dbReference type="VEuPathDB" id="FungiDB:BO80DRAFT_491165"/>
<feature type="active site" evidence="4">
    <location>
        <position position="179"/>
    </location>
</feature>
<dbReference type="OrthoDB" id="435038at2759"/>